<dbReference type="InterPro" id="IPR040359">
    <property type="entry name" value="GDU"/>
</dbReference>
<evidence type="ECO:0000256" key="3">
    <source>
        <dbReference type="ARBA" id="ARBA00022448"/>
    </source>
</evidence>
<keyword evidence="5" id="KW-0029">Amino-acid transport</keyword>
<gene>
    <name evidence="9" type="ORF">DVH24_032095</name>
</gene>
<evidence type="ECO:0000256" key="1">
    <source>
        <dbReference type="ARBA" id="ARBA00004167"/>
    </source>
</evidence>
<dbReference type="KEGG" id="mdm:103411402"/>
<evidence type="ECO:0000256" key="7">
    <source>
        <dbReference type="ARBA" id="ARBA00023136"/>
    </source>
</evidence>
<dbReference type="OrthoDB" id="770444at2759"/>
<evidence type="ECO:0000256" key="4">
    <source>
        <dbReference type="ARBA" id="ARBA00022692"/>
    </source>
</evidence>
<comment type="similarity">
    <text evidence="2">Belongs to the GLUTAMINE DUMPER 1 (TC 9.B.60) family.</text>
</comment>
<protein>
    <submittedName>
        <fullName evidence="9">Uncharacterized protein</fullName>
    </submittedName>
</protein>
<evidence type="ECO:0000256" key="6">
    <source>
        <dbReference type="ARBA" id="ARBA00022989"/>
    </source>
</evidence>
<dbReference type="AlphaFoldDB" id="A0A498J2H3"/>
<comment type="subcellular location">
    <subcellularLocation>
        <location evidence="1">Membrane</location>
        <topology evidence="1">Single-pass membrane protein</topology>
    </subcellularLocation>
</comment>
<evidence type="ECO:0000313" key="9">
    <source>
        <dbReference type="EMBL" id="RXH89738.1"/>
    </source>
</evidence>
<dbReference type="Gramene" id="mRNA:MD09G0070100">
    <property type="protein sequence ID" value="CDS:MD09G0070100.1"/>
    <property type="gene ID" value="MD09G0070100"/>
</dbReference>
<dbReference type="PANTHER" id="PTHR33228">
    <property type="entry name" value="PROTEIN GLUTAMINE DUMPER 4-RELATED"/>
    <property type="match status" value="1"/>
</dbReference>
<keyword evidence="4 8" id="KW-0812">Transmembrane</keyword>
<dbReference type="GO" id="GO:0016020">
    <property type="term" value="C:membrane"/>
    <property type="evidence" value="ECO:0007669"/>
    <property type="project" value="UniProtKB-SubCell"/>
</dbReference>
<dbReference type="GO" id="GO:0006865">
    <property type="term" value="P:amino acid transport"/>
    <property type="evidence" value="ECO:0007669"/>
    <property type="project" value="UniProtKB-KW"/>
</dbReference>
<proteinExistence type="inferred from homology"/>
<feature type="transmembrane region" description="Helical" evidence="8">
    <location>
        <begin position="25"/>
        <end position="46"/>
    </location>
</feature>
<dbReference type="PANTHER" id="PTHR33228:SF80">
    <property type="entry name" value="PROTEIN, PUTATIVE-RELATED"/>
    <property type="match status" value="1"/>
</dbReference>
<reference evidence="9 10" key="1">
    <citation type="submission" date="2018-10" db="EMBL/GenBank/DDBJ databases">
        <title>A high-quality apple genome assembly.</title>
        <authorList>
            <person name="Hu J."/>
        </authorList>
    </citation>
    <scope>NUCLEOTIDE SEQUENCE [LARGE SCALE GENOMIC DNA]</scope>
    <source>
        <strain evidence="10">cv. HFTH1</strain>
        <tissue evidence="9">Young leaf</tissue>
    </source>
</reference>
<keyword evidence="10" id="KW-1185">Reference proteome</keyword>
<dbReference type="GO" id="GO:0080143">
    <property type="term" value="P:regulation of amino acid export"/>
    <property type="evidence" value="ECO:0007669"/>
    <property type="project" value="InterPro"/>
</dbReference>
<keyword evidence="3" id="KW-0813">Transport</keyword>
<name>A0A498J2H3_MALDO</name>
<evidence type="ECO:0000256" key="5">
    <source>
        <dbReference type="ARBA" id="ARBA00022970"/>
    </source>
</evidence>
<comment type="caution">
    <text evidence="9">The sequence shown here is derived from an EMBL/GenBank/DDBJ whole genome shotgun (WGS) entry which is preliminary data.</text>
</comment>
<sequence>MSPATTSAISATTKVHNLWRSPLPYLFGSLGLMLLLISVALVILACSYRKPSSGEDDEEKPAKPMSAVLDDERRIAIVIMAGDDKPTHLATEVITPTTHHCTCSSETDQKV</sequence>
<evidence type="ECO:0000313" key="10">
    <source>
        <dbReference type="Proteomes" id="UP000290289"/>
    </source>
</evidence>
<organism evidence="9 10">
    <name type="scientific">Malus domestica</name>
    <name type="common">Apple</name>
    <name type="synonym">Pyrus malus</name>
    <dbReference type="NCBI Taxonomy" id="3750"/>
    <lineage>
        <taxon>Eukaryota</taxon>
        <taxon>Viridiplantae</taxon>
        <taxon>Streptophyta</taxon>
        <taxon>Embryophyta</taxon>
        <taxon>Tracheophyta</taxon>
        <taxon>Spermatophyta</taxon>
        <taxon>Magnoliopsida</taxon>
        <taxon>eudicotyledons</taxon>
        <taxon>Gunneridae</taxon>
        <taxon>Pentapetalae</taxon>
        <taxon>rosids</taxon>
        <taxon>fabids</taxon>
        <taxon>Rosales</taxon>
        <taxon>Rosaceae</taxon>
        <taxon>Amygdaloideae</taxon>
        <taxon>Maleae</taxon>
        <taxon>Malus</taxon>
    </lineage>
</organism>
<keyword evidence="7 8" id="KW-0472">Membrane</keyword>
<dbReference type="Proteomes" id="UP000290289">
    <property type="component" value="Chromosome 9"/>
</dbReference>
<keyword evidence="6 8" id="KW-1133">Transmembrane helix</keyword>
<evidence type="ECO:0000256" key="2">
    <source>
        <dbReference type="ARBA" id="ARBA00009977"/>
    </source>
</evidence>
<dbReference type="EMBL" id="RDQH01000335">
    <property type="protein sequence ID" value="RXH89738.1"/>
    <property type="molecule type" value="Genomic_DNA"/>
</dbReference>
<accession>A0A498J2H3</accession>
<evidence type="ECO:0000256" key="8">
    <source>
        <dbReference type="SAM" id="Phobius"/>
    </source>
</evidence>